<proteinExistence type="predicted"/>
<dbReference type="KEGG" id="hazt:125178440"/>
<keyword evidence="4 8" id="KW-1133">Transmembrane helix</keyword>
<evidence type="ECO:0000256" key="3">
    <source>
        <dbReference type="ARBA" id="ARBA00022692"/>
    </source>
</evidence>
<organism evidence="9 10">
    <name type="scientific">Hyalella azteca</name>
    <name type="common">Amphipod</name>
    <dbReference type="NCBI Taxonomy" id="294128"/>
    <lineage>
        <taxon>Eukaryota</taxon>
        <taxon>Metazoa</taxon>
        <taxon>Ecdysozoa</taxon>
        <taxon>Arthropoda</taxon>
        <taxon>Crustacea</taxon>
        <taxon>Multicrustacea</taxon>
        <taxon>Malacostraca</taxon>
        <taxon>Eumalacostraca</taxon>
        <taxon>Peracarida</taxon>
        <taxon>Amphipoda</taxon>
        <taxon>Senticaudata</taxon>
        <taxon>Talitrida</taxon>
        <taxon>Talitroidea</taxon>
        <taxon>Hyalellidae</taxon>
        <taxon>Hyalella</taxon>
    </lineage>
</organism>
<dbReference type="OrthoDB" id="6380517at2759"/>
<dbReference type="AlphaFoldDB" id="A0A979FN15"/>
<evidence type="ECO:0000313" key="10">
    <source>
        <dbReference type="RefSeq" id="XP_047738117.1"/>
    </source>
</evidence>
<keyword evidence="3 8" id="KW-0812">Transmembrane</keyword>
<evidence type="ECO:0000313" key="9">
    <source>
        <dbReference type="Proteomes" id="UP000694843"/>
    </source>
</evidence>
<dbReference type="SUPFAM" id="SSF53850">
    <property type="entry name" value="Periplasmic binding protein-like II"/>
    <property type="match status" value="1"/>
</dbReference>
<keyword evidence="2" id="KW-1003">Cell membrane</keyword>
<dbReference type="RefSeq" id="XP_047738117.1">
    <property type="nucleotide sequence ID" value="XM_047882161.1"/>
</dbReference>
<evidence type="ECO:0000256" key="2">
    <source>
        <dbReference type="ARBA" id="ARBA00022475"/>
    </source>
</evidence>
<keyword evidence="9" id="KW-1185">Reference proteome</keyword>
<comment type="subcellular location">
    <subcellularLocation>
        <location evidence="1">Cell membrane</location>
        <topology evidence="1">Multi-pass membrane protein</topology>
    </subcellularLocation>
</comment>
<accession>A0A979FN15</accession>
<dbReference type="GO" id="GO:0005886">
    <property type="term" value="C:plasma membrane"/>
    <property type="evidence" value="ECO:0007669"/>
    <property type="project" value="UniProtKB-SubCell"/>
</dbReference>
<keyword evidence="6" id="KW-0675">Receptor</keyword>
<protein>
    <submittedName>
        <fullName evidence="10">Ionotropic receptor 25a-like</fullName>
    </submittedName>
</protein>
<dbReference type="GeneID" id="125178440"/>
<evidence type="ECO:0000256" key="6">
    <source>
        <dbReference type="ARBA" id="ARBA00023170"/>
    </source>
</evidence>
<feature type="transmembrane region" description="Helical" evidence="8">
    <location>
        <begin position="86"/>
        <end position="107"/>
    </location>
</feature>
<dbReference type="InterPro" id="IPR052192">
    <property type="entry name" value="Insect_Ionotropic_Sensory_Rcpt"/>
</dbReference>
<reference evidence="10" key="1">
    <citation type="submission" date="2025-08" db="UniProtKB">
        <authorList>
            <consortium name="RefSeq"/>
        </authorList>
    </citation>
    <scope>IDENTIFICATION</scope>
    <source>
        <tissue evidence="10">Whole organism</tissue>
    </source>
</reference>
<keyword evidence="5 8" id="KW-0472">Membrane</keyword>
<keyword evidence="7" id="KW-0325">Glycoprotein</keyword>
<evidence type="ECO:0000256" key="4">
    <source>
        <dbReference type="ARBA" id="ARBA00022989"/>
    </source>
</evidence>
<name>A0A979FN15_HYAAZ</name>
<evidence type="ECO:0000256" key="5">
    <source>
        <dbReference type="ARBA" id="ARBA00023136"/>
    </source>
</evidence>
<gene>
    <name evidence="10" type="primary">LOC125178440</name>
</gene>
<dbReference type="PANTHER" id="PTHR42643">
    <property type="entry name" value="IONOTROPIC RECEPTOR 20A-RELATED"/>
    <property type="match status" value="1"/>
</dbReference>
<evidence type="ECO:0000256" key="8">
    <source>
        <dbReference type="SAM" id="Phobius"/>
    </source>
</evidence>
<sequence length="118" mass="13475">MIIESEFYGHDIDPCDYSMLPKRFFTFPAGFAVKKGSPLATLFNRALLTTINTGVLRRIKRRWEKRKPDCLDSGVSAMTVKQMTSAFLLLALGLGLAAFIAGCEKLWKKKRERRRTLF</sequence>
<evidence type="ECO:0000256" key="7">
    <source>
        <dbReference type="ARBA" id="ARBA00023180"/>
    </source>
</evidence>
<dbReference type="PANTHER" id="PTHR42643:SF24">
    <property type="entry name" value="IONOTROPIC RECEPTOR 60A"/>
    <property type="match status" value="1"/>
</dbReference>
<evidence type="ECO:0000256" key="1">
    <source>
        <dbReference type="ARBA" id="ARBA00004651"/>
    </source>
</evidence>
<dbReference type="Proteomes" id="UP000694843">
    <property type="component" value="Unplaced"/>
</dbReference>
<dbReference type="Gene3D" id="3.40.190.10">
    <property type="entry name" value="Periplasmic binding protein-like II"/>
    <property type="match status" value="2"/>
</dbReference>